<dbReference type="EMBL" id="CP002100">
    <property type="protein sequence ID" value="ADN51526.1"/>
    <property type="molecule type" value="Genomic_DNA"/>
</dbReference>
<dbReference type="GeneID" id="9753110"/>
<feature type="transmembrane region" description="Helical" evidence="1">
    <location>
        <begin position="6"/>
        <end position="25"/>
    </location>
</feature>
<reference evidence="2 3" key="1">
    <citation type="journal article" date="2010" name="Stand. Genomic Sci.">
        <title>Complete genome sequence of Vulcanisaeta distributa type strain (IC-017).</title>
        <authorList>
            <person name="Mavromatis K."/>
            <person name="Sikorski J."/>
            <person name="Pabst E."/>
            <person name="Teshima H."/>
            <person name="Lapidus A."/>
            <person name="Lucas S."/>
            <person name="Nolan M."/>
            <person name="Glavina Del Rio T."/>
            <person name="Cheng J.F."/>
            <person name="Bruce D."/>
            <person name="Goodwin L."/>
            <person name="Pitluck S."/>
            <person name="Liolios K."/>
            <person name="Ivanova N."/>
            <person name="Mikhailova N."/>
            <person name="Pati A."/>
            <person name="Chen A."/>
            <person name="Palaniappan K."/>
            <person name="Land M."/>
            <person name="Hauser L."/>
            <person name="Chang Y.J."/>
            <person name="Jeffries C.D."/>
            <person name="Rohde M."/>
            <person name="Spring S."/>
            <person name="Goker M."/>
            <person name="Wirth R."/>
            <person name="Woyke T."/>
            <person name="Bristow J."/>
            <person name="Eisen J.A."/>
            <person name="Markowitz V."/>
            <person name="Hugenholtz P."/>
            <person name="Klenk H.P."/>
            <person name="Kyrpides N.C."/>
        </authorList>
    </citation>
    <scope>NUCLEOTIDE SEQUENCE [LARGE SCALE GENOMIC DNA]</scope>
    <source>
        <strain evidence="3">DSM 14429 / JCM 11212 / NBRC 100878 / IC-017</strain>
    </source>
</reference>
<feature type="transmembrane region" description="Helical" evidence="1">
    <location>
        <begin position="131"/>
        <end position="153"/>
    </location>
</feature>
<keyword evidence="1" id="KW-0472">Membrane</keyword>
<keyword evidence="1" id="KW-0812">Transmembrane</keyword>
<protein>
    <submittedName>
        <fullName evidence="2">NADH-ubiquinone/plastoquinone oxidoreductase chain 6</fullName>
    </submittedName>
</protein>
<dbReference type="HOGENOM" id="CLU_1639884_0_0_2"/>
<dbReference type="STRING" id="572478.Vdis_2157"/>
<feature type="transmembrane region" description="Helical" evidence="1">
    <location>
        <begin position="90"/>
        <end position="111"/>
    </location>
</feature>
<dbReference type="Proteomes" id="UP000006681">
    <property type="component" value="Chromosome"/>
</dbReference>
<keyword evidence="1" id="KW-1133">Transmembrane helix</keyword>
<organism evidence="2 3">
    <name type="scientific">Vulcanisaeta distributa (strain DSM 14429 / JCM 11212 / NBRC 100878 / IC-017)</name>
    <dbReference type="NCBI Taxonomy" id="572478"/>
    <lineage>
        <taxon>Archaea</taxon>
        <taxon>Thermoproteota</taxon>
        <taxon>Thermoprotei</taxon>
        <taxon>Thermoproteales</taxon>
        <taxon>Thermoproteaceae</taxon>
        <taxon>Vulcanisaeta</taxon>
    </lineage>
</organism>
<dbReference type="AlphaFoldDB" id="E1QPW6"/>
<evidence type="ECO:0000313" key="2">
    <source>
        <dbReference type="EMBL" id="ADN51526.1"/>
    </source>
</evidence>
<dbReference type="eggNOG" id="arCOG05520">
    <property type="taxonomic scope" value="Archaea"/>
</dbReference>
<accession>E1QPW6</accession>
<keyword evidence="3" id="KW-1185">Reference proteome</keyword>
<proteinExistence type="predicted"/>
<gene>
    <name evidence="2" type="ordered locus">Vdis_2157</name>
</gene>
<dbReference type="RefSeq" id="WP_013337251.1">
    <property type="nucleotide sequence ID" value="NC_014537.1"/>
</dbReference>
<evidence type="ECO:0000313" key="3">
    <source>
        <dbReference type="Proteomes" id="UP000006681"/>
    </source>
</evidence>
<name>E1QPW6_VULDI</name>
<reference evidence="3" key="2">
    <citation type="journal article" date="2010" name="Stand. Genomic Sci.">
        <title>Complete genome sequence of Vulcanisaeta distributa type strain (IC-017T).</title>
        <authorList>
            <person name="Mavromatis K."/>
            <person name="Sikorski J."/>
            <person name="Pabst E."/>
            <person name="Teshima H."/>
            <person name="Lapidus A."/>
            <person name="Lucas S."/>
            <person name="Nolan M."/>
            <person name="Glavina Del Rio T."/>
            <person name="Cheng J."/>
            <person name="Bruce D."/>
            <person name="Goodwin L."/>
            <person name="Pitluck S."/>
            <person name="Liolios K."/>
            <person name="Ivanova N."/>
            <person name="Mikhailova N."/>
            <person name="Pati A."/>
            <person name="Chen A."/>
            <person name="Palaniappan K."/>
            <person name="Land M."/>
            <person name="Hauser L."/>
            <person name="Chang Y."/>
            <person name="Jeffries C."/>
            <person name="Rohde M."/>
            <person name="Spring S."/>
            <person name="Goker M."/>
            <person name="Wirth R."/>
            <person name="Woyke T."/>
            <person name="Bristow J."/>
            <person name="Eisen J."/>
            <person name="Markowitz V."/>
            <person name="Hugenholtz P."/>
            <person name="Klenk H."/>
            <person name="Kyrpides N."/>
        </authorList>
    </citation>
    <scope>NUCLEOTIDE SEQUENCE [LARGE SCALE GENOMIC DNA]</scope>
    <source>
        <strain evidence="3">DSM 14429 / JCM 11212 / NBRC 100878 / IC-017</strain>
    </source>
</reference>
<dbReference type="KEGG" id="vdi:Vdis_2157"/>
<feature type="transmembrane region" description="Helical" evidence="1">
    <location>
        <begin position="56"/>
        <end position="78"/>
    </location>
</feature>
<keyword evidence="2" id="KW-0830">Ubiquinone</keyword>
<feature type="transmembrane region" description="Helical" evidence="1">
    <location>
        <begin position="32"/>
        <end position="50"/>
    </location>
</feature>
<evidence type="ECO:0000256" key="1">
    <source>
        <dbReference type="SAM" id="Phobius"/>
    </source>
</evidence>
<sequence length="161" mass="17237">MVSTYIDALITLGIFAVLSAIGITITKDNLYAAIYLAIATGLVGAVYGLFGITYGFILIYLIFVGATITMTIVLAATYRRVEFRGGVGKSWIAPMLLFIIAIIIASAFTNYEVTPVTSQSLISFASTPDGLLLIALLASLLMAIMIGLIMYYLEVSGGWRS</sequence>
<dbReference type="OrthoDB" id="28612at2157"/>